<evidence type="ECO:0000313" key="5">
    <source>
        <dbReference type="Proteomes" id="UP001165079"/>
    </source>
</evidence>
<reference evidence="4" key="1">
    <citation type="submission" date="2023-03" db="EMBL/GenBank/DDBJ databases">
        <title>Actinorhabdospora filicis NBRC 111898.</title>
        <authorList>
            <person name="Ichikawa N."/>
            <person name="Sato H."/>
            <person name="Tonouchi N."/>
        </authorList>
    </citation>
    <scope>NUCLEOTIDE SEQUENCE</scope>
    <source>
        <strain evidence="4">NBRC 111898</strain>
    </source>
</reference>
<evidence type="ECO:0000259" key="3">
    <source>
        <dbReference type="Pfam" id="PF13229"/>
    </source>
</evidence>
<accession>A0A9W6SN51</accession>
<feature type="signal peptide" evidence="2">
    <location>
        <begin position="1"/>
        <end position="23"/>
    </location>
</feature>
<protein>
    <recommendedName>
        <fullName evidence="3">Right handed beta helix domain-containing protein</fullName>
    </recommendedName>
</protein>
<dbReference type="AlphaFoldDB" id="A0A9W6SN51"/>
<evidence type="ECO:0000256" key="2">
    <source>
        <dbReference type="SAM" id="SignalP"/>
    </source>
</evidence>
<dbReference type="SUPFAM" id="SSF51126">
    <property type="entry name" value="Pectin lyase-like"/>
    <property type="match status" value="1"/>
</dbReference>
<keyword evidence="5" id="KW-1185">Reference proteome</keyword>
<dbReference type="Proteomes" id="UP001165079">
    <property type="component" value="Unassembled WGS sequence"/>
</dbReference>
<proteinExistence type="predicted"/>
<feature type="domain" description="Right handed beta helix" evidence="3">
    <location>
        <begin position="90"/>
        <end position="239"/>
    </location>
</feature>
<organism evidence="4 5">
    <name type="scientific">Actinorhabdospora filicis</name>
    <dbReference type="NCBI Taxonomy" id="1785913"/>
    <lineage>
        <taxon>Bacteria</taxon>
        <taxon>Bacillati</taxon>
        <taxon>Actinomycetota</taxon>
        <taxon>Actinomycetes</taxon>
        <taxon>Micromonosporales</taxon>
        <taxon>Micromonosporaceae</taxon>
        <taxon>Actinorhabdospora</taxon>
    </lineage>
</organism>
<dbReference type="RefSeq" id="WP_285665096.1">
    <property type="nucleotide sequence ID" value="NZ_BSTX01000003.1"/>
</dbReference>
<dbReference type="InterPro" id="IPR011050">
    <property type="entry name" value="Pectin_lyase_fold/virulence"/>
</dbReference>
<feature type="chain" id="PRO_5040929872" description="Right handed beta helix domain-containing protein" evidence="2">
    <location>
        <begin position="24"/>
        <end position="394"/>
    </location>
</feature>
<dbReference type="InterPro" id="IPR006626">
    <property type="entry name" value="PbH1"/>
</dbReference>
<dbReference type="InterPro" id="IPR012334">
    <property type="entry name" value="Pectin_lyas_fold"/>
</dbReference>
<gene>
    <name evidence="4" type="ORF">Afil01_47710</name>
</gene>
<sequence length="394" mass="39847">MYSKWGIRLFVAGVLLAAVPGCAAEGPRVIAVPAQAATIQEAVDEAGPGDLVLVSPGVYRESVTLTGERVVLRGLDREGVVVDGEFKRANGIVVTGGGSVVENLTVRGFLGNGVLFTGVTDAALQAAAGGTGYDPLDTREFPPVRGFRASRVTAYNNALYGIYAFDAREGIIEDSYASGHADSGIYVGQCDPCDTLVHRNLVEHNAVGIEVTNASRNLWILGNRVTENRVGLTVSSNDFEALAPQRSAVIAGNTISGNNDARSPAQADGGFGVGLGIGGGSDNTVTRNLVRDNAAAGIVVADAEGYHATGNDVTGNAVGGNGADVVSAIAGSNALPVVTVASAAHVAVPAGVDFRTLPAPPRQPGMADPGGAPARPATGLPGDVDAGAYPLPSA</sequence>
<dbReference type="Pfam" id="PF13229">
    <property type="entry name" value="Beta_helix"/>
    <property type="match status" value="2"/>
</dbReference>
<dbReference type="Gene3D" id="2.160.20.10">
    <property type="entry name" value="Single-stranded right-handed beta-helix, Pectin lyase-like"/>
    <property type="match status" value="1"/>
</dbReference>
<dbReference type="EMBL" id="BSTX01000003">
    <property type="protein sequence ID" value="GLZ79964.1"/>
    <property type="molecule type" value="Genomic_DNA"/>
</dbReference>
<evidence type="ECO:0000256" key="1">
    <source>
        <dbReference type="SAM" id="MobiDB-lite"/>
    </source>
</evidence>
<dbReference type="InterPro" id="IPR039448">
    <property type="entry name" value="Beta_helix"/>
</dbReference>
<name>A0A9W6SN51_9ACTN</name>
<feature type="region of interest" description="Disordered" evidence="1">
    <location>
        <begin position="358"/>
        <end position="394"/>
    </location>
</feature>
<dbReference type="SMART" id="SM00710">
    <property type="entry name" value="PbH1"/>
    <property type="match status" value="8"/>
</dbReference>
<keyword evidence="2" id="KW-0732">Signal</keyword>
<comment type="caution">
    <text evidence="4">The sequence shown here is derived from an EMBL/GenBank/DDBJ whole genome shotgun (WGS) entry which is preliminary data.</text>
</comment>
<feature type="domain" description="Right handed beta helix" evidence="3">
    <location>
        <begin position="247"/>
        <end position="326"/>
    </location>
</feature>
<evidence type="ECO:0000313" key="4">
    <source>
        <dbReference type="EMBL" id="GLZ79964.1"/>
    </source>
</evidence>